<evidence type="ECO:0000313" key="3">
    <source>
        <dbReference type="Proteomes" id="UP000037696"/>
    </source>
</evidence>
<name>A0A0M9WK60_9EURO</name>
<comment type="caution">
    <text evidence="2">The sequence shown here is derived from an EMBL/GenBank/DDBJ whole genome shotgun (WGS) entry which is preliminary data.</text>
</comment>
<reference evidence="2 3" key="1">
    <citation type="submission" date="2015-08" db="EMBL/GenBank/DDBJ databases">
        <title>Genome sequencing of Penicillium nordicum.</title>
        <authorList>
            <person name="Nguyen H.D."/>
            <person name="Seifert K.A."/>
        </authorList>
    </citation>
    <scope>NUCLEOTIDE SEQUENCE [LARGE SCALE GENOMIC DNA]</scope>
    <source>
        <strain evidence="2 3">DAOMC 185683</strain>
    </source>
</reference>
<feature type="region of interest" description="Disordered" evidence="1">
    <location>
        <begin position="123"/>
        <end position="144"/>
    </location>
</feature>
<evidence type="ECO:0008006" key="4">
    <source>
        <dbReference type="Google" id="ProtNLM"/>
    </source>
</evidence>
<protein>
    <recommendedName>
        <fullName evidence="4">FAR1 domain-containing protein</fullName>
    </recommendedName>
</protein>
<keyword evidence="3" id="KW-1185">Reference proteome</keyword>
<sequence length="144" mass="16275">MPTTDDAIINVPAAINLPATDDGINLPTADDSRWSMLPPPTNRSFQDIQEAMDWMGDWAAVQGYAVSKKSSYTNKKGFIPTVWFRCQRSKPYNDRRTEKIRKTVHLATGCPFAVIVITTQEHHLQRGRRTGSERSDKIDQRSLA</sequence>
<accession>A0A0M9WK60</accession>
<organism evidence="2 3">
    <name type="scientific">Penicillium nordicum</name>
    <dbReference type="NCBI Taxonomy" id="229535"/>
    <lineage>
        <taxon>Eukaryota</taxon>
        <taxon>Fungi</taxon>
        <taxon>Dikarya</taxon>
        <taxon>Ascomycota</taxon>
        <taxon>Pezizomycotina</taxon>
        <taxon>Eurotiomycetes</taxon>
        <taxon>Eurotiomycetidae</taxon>
        <taxon>Eurotiales</taxon>
        <taxon>Aspergillaceae</taxon>
        <taxon>Penicillium</taxon>
    </lineage>
</organism>
<dbReference type="OrthoDB" id="4377504at2759"/>
<gene>
    <name evidence="2" type="ORF">ACN38_g1072</name>
</gene>
<dbReference type="EMBL" id="LHQQ01000010">
    <property type="protein sequence ID" value="KOS47952.1"/>
    <property type="molecule type" value="Genomic_DNA"/>
</dbReference>
<proteinExistence type="predicted"/>
<dbReference type="Proteomes" id="UP000037696">
    <property type="component" value="Unassembled WGS sequence"/>
</dbReference>
<dbReference type="AlphaFoldDB" id="A0A0M9WK60"/>
<evidence type="ECO:0000313" key="2">
    <source>
        <dbReference type="EMBL" id="KOS47952.1"/>
    </source>
</evidence>
<evidence type="ECO:0000256" key="1">
    <source>
        <dbReference type="SAM" id="MobiDB-lite"/>
    </source>
</evidence>